<accession>A0A2G5PEK0</accession>
<sequence>MPIFPTPADVEAQTPPGRDRAIDVIRIVSLVGVVLGHTIMATSKIVDEVFVWDNLLTTSTVFQALTWVLQIMPLFFFAGTAASVSSWQPHHSWGGFLLKRCTRLFRPVFYYLAFWAVCLAVLYPLLPRRVYEPIAGVSTQLLWFLGAYVLVLAATPVLAKVTTLPRLAVGVGAVYAGIAVVDAIRVHTPGMELLGFLNLTVWLIPGMFGVAYRRGLLNPHEALTLGIAMLTVDLALLRFGPYELSLVGIEGMRLPNMTPPSLLMAGHAIAMCAFAIAAAPAINRWARRPRVWQFAAIGNSGAMTLYLWHMPALLLTHLAFDYAGFPRHPSEPNLLVLSIVQISLMIAVVGALFVVLRPLENNPLPGWDGGVVDGPGPRSAAVGTLLCVAGAATLLSVRWGLKDDGLYCVAVMLAALIGARLLARPTRGARGKTSRAAVVDRVKVPYGKA</sequence>
<name>A0A2G5PEK0_9MYCO</name>
<feature type="transmembrane region" description="Helical" evidence="1">
    <location>
        <begin position="24"/>
        <end position="45"/>
    </location>
</feature>
<keyword evidence="1" id="KW-0812">Transmembrane</keyword>
<feature type="transmembrane region" description="Helical" evidence="1">
    <location>
        <begin position="166"/>
        <end position="187"/>
    </location>
</feature>
<organism evidence="3 4">
    <name type="scientific">Mycolicibacterium brumae</name>
    <dbReference type="NCBI Taxonomy" id="85968"/>
    <lineage>
        <taxon>Bacteria</taxon>
        <taxon>Bacillati</taxon>
        <taxon>Actinomycetota</taxon>
        <taxon>Actinomycetes</taxon>
        <taxon>Mycobacteriales</taxon>
        <taxon>Mycobacteriaceae</taxon>
        <taxon>Mycolicibacterium</taxon>
    </lineage>
</organism>
<feature type="transmembrane region" description="Helical" evidence="1">
    <location>
        <begin position="108"/>
        <end position="126"/>
    </location>
</feature>
<protein>
    <submittedName>
        <fullName evidence="3">Acyltransferase</fullName>
    </submittedName>
</protein>
<dbReference type="InterPro" id="IPR002656">
    <property type="entry name" value="Acyl_transf_3_dom"/>
</dbReference>
<keyword evidence="3" id="KW-0012">Acyltransferase</keyword>
<dbReference type="STRING" id="85968.GCA_900073015_02451"/>
<comment type="caution">
    <text evidence="3">The sequence shown here is derived from an EMBL/GenBank/DDBJ whole genome shotgun (WGS) entry which is preliminary data.</text>
</comment>
<evidence type="ECO:0000259" key="2">
    <source>
        <dbReference type="Pfam" id="PF01757"/>
    </source>
</evidence>
<feature type="transmembrane region" description="Helical" evidence="1">
    <location>
        <begin position="380"/>
        <end position="399"/>
    </location>
</feature>
<feature type="transmembrane region" description="Helical" evidence="1">
    <location>
        <begin position="65"/>
        <end position="87"/>
    </location>
</feature>
<evidence type="ECO:0000256" key="1">
    <source>
        <dbReference type="SAM" id="Phobius"/>
    </source>
</evidence>
<dbReference type="AlphaFoldDB" id="A0A2G5PEK0"/>
<feature type="transmembrane region" description="Helical" evidence="1">
    <location>
        <begin position="334"/>
        <end position="359"/>
    </location>
</feature>
<feature type="transmembrane region" description="Helical" evidence="1">
    <location>
        <begin position="193"/>
        <end position="211"/>
    </location>
</feature>
<keyword evidence="1" id="KW-1133">Transmembrane helix</keyword>
<dbReference type="GO" id="GO:0016747">
    <property type="term" value="F:acyltransferase activity, transferring groups other than amino-acyl groups"/>
    <property type="evidence" value="ECO:0007669"/>
    <property type="project" value="InterPro"/>
</dbReference>
<keyword evidence="4" id="KW-1185">Reference proteome</keyword>
<feature type="transmembrane region" description="Helical" evidence="1">
    <location>
        <begin position="294"/>
        <end position="314"/>
    </location>
</feature>
<dbReference type="Proteomes" id="UP000230551">
    <property type="component" value="Unassembled WGS sequence"/>
</dbReference>
<feature type="transmembrane region" description="Helical" evidence="1">
    <location>
        <begin position="262"/>
        <end position="282"/>
    </location>
</feature>
<feature type="transmembrane region" description="Helical" evidence="1">
    <location>
        <begin position="141"/>
        <end position="159"/>
    </location>
</feature>
<proteinExistence type="predicted"/>
<keyword evidence="1" id="KW-0472">Membrane</keyword>
<feature type="transmembrane region" description="Helical" evidence="1">
    <location>
        <begin position="405"/>
        <end position="423"/>
    </location>
</feature>
<gene>
    <name evidence="3" type="ORF">CQY22_003610</name>
</gene>
<dbReference type="RefSeq" id="WP_090589284.1">
    <property type="nucleotide sequence ID" value="NZ_CP104302.1"/>
</dbReference>
<reference evidence="3 4" key="1">
    <citation type="journal article" date="2017" name="Infect. Genet. Evol.">
        <title>The new phylogeny of the genus Mycobacterium: The old and the news.</title>
        <authorList>
            <person name="Tortoli E."/>
            <person name="Fedrizzi T."/>
            <person name="Meehan C.J."/>
            <person name="Trovato A."/>
            <person name="Grottola A."/>
            <person name="Giacobazzi E."/>
            <person name="Serpini G.F."/>
            <person name="Tagliazucchi S."/>
            <person name="Fabio A."/>
            <person name="Bettua C."/>
            <person name="Bertorelli R."/>
            <person name="Frascaro F."/>
            <person name="De Sanctis V."/>
            <person name="Pecorari M."/>
            <person name="Jousson O."/>
            <person name="Segata N."/>
            <person name="Cirillo D.M."/>
        </authorList>
    </citation>
    <scope>NUCLEOTIDE SEQUENCE [LARGE SCALE GENOMIC DNA]</scope>
    <source>
        <strain evidence="3 4">CIP1034565</strain>
    </source>
</reference>
<keyword evidence="3" id="KW-0808">Transferase</keyword>
<dbReference type="OrthoDB" id="8206682at2"/>
<feature type="domain" description="Acyltransferase 3" evidence="2">
    <location>
        <begin position="20"/>
        <end position="349"/>
    </location>
</feature>
<evidence type="ECO:0000313" key="4">
    <source>
        <dbReference type="Proteomes" id="UP000230551"/>
    </source>
</evidence>
<feature type="transmembrane region" description="Helical" evidence="1">
    <location>
        <begin position="223"/>
        <end position="242"/>
    </location>
</feature>
<dbReference type="EMBL" id="PDCN02000003">
    <property type="protein sequence ID" value="PIB76747.1"/>
    <property type="molecule type" value="Genomic_DNA"/>
</dbReference>
<evidence type="ECO:0000313" key="3">
    <source>
        <dbReference type="EMBL" id="PIB76747.1"/>
    </source>
</evidence>
<dbReference type="Pfam" id="PF01757">
    <property type="entry name" value="Acyl_transf_3"/>
    <property type="match status" value="1"/>
</dbReference>